<dbReference type="Pfam" id="PF17047">
    <property type="entry name" value="SMP_LBD"/>
    <property type="match status" value="1"/>
</dbReference>
<evidence type="ECO:0000256" key="2">
    <source>
        <dbReference type="ARBA" id="ARBA00022448"/>
    </source>
</evidence>
<dbReference type="OrthoDB" id="437666at2759"/>
<dbReference type="Pfam" id="PF00168">
    <property type="entry name" value="C2"/>
    <property type="match status" value="1"/>
</dbReference>
<keyword evidence="10" id="KW-0472">Membrane</keyword>
<dbReference type="InterPro" id="IPR000008">
    <property type="entry name" value="C2_dom"/>
</dbReference>
<evidence type="ECO:0000256" key="6">
    <source>
        <dbReference type="ARBA" id="ARBA00022837"/>
    </source>
</evidence>
<gene>
    <name evidence="13" type="primary">esyt3</name>
    <name evidence="13" type="ORF">SNAT2548_LOCUS6255</name>
</gene>
<dbReference type="CDD" id="cd21670">
    <property type="entry name" value="SMP_ESyt"/>
    <property type="match status" value="1"/>
</dbReference>
<comment type="subcellular location">
    <subcellularLocation>
        <location evidence="1">Membrane</location>
    </subcellularLocation>
</comment>
<organism evidence="13 14">
    <name type="scientific">Symbiodinium natans</name>
    <dbReference type="NCBI Taxonomy" id="878477"/>
    <lineage>
        <taxon>Eukaryota</taxon>
        <taxon>Sar</taxon>
        <taxon>Alveolata</taxon>
        <taxon>Dinophyceae</taxon>
        <taxon>Suessiales</taxon>
        <taxon>Symbiodiniaceae</taxon>
        <taxon>Symbiodinium</taxon>
    </lineage>
</organism>
<dbReference type="InterPro" id="IPR035892">
    <property type="entry name" value="C2_domain_sf"/>
</dbReference>
<evidence type="ECO:0000256" key="8">
    <source>
        <dbReference type="ARBA" id="ARBA00023055"/>
    </source>
</evidence>
<dbReference type="SUPFAM" id="SSF49562">
    <property type="entry name" value="C2 domain (Calcium/lipid-binding domain, CaLB)"/>
    <property type="match status" value="1"/>
</dbReference>
<dbReference type="PANTHER" id="PTHR45761:SF1">
    <property type="entry name" value="EXTENDED SYNAPTOTAGMIN-LIKE PROTEIN 2, ISOFORM C"/>
    <property type="match status" value="1"/>
</dbReference>
<evidence type="ECO:0000259" key="11">
    <source>
        <dbReference type="PROSITE" id="PS50004"/>
    </source>
</evidence>
<reference evidence="13" key="1">
    <citation type="submission" date="2021-02" db="EMBL/GenBank/DDBJ databases">
        <authorList>
            <person name="Dougan E. K."/>
            <person name="Rhodes N."/>
            <person name="Thang M."/>
            <person name="Chan C."/>
        </authorList>
    </citation>
    <scope>NUCLEOTIDE SEQUENCE</scope>
</reference>
<accession>A0A812JKF2</accession>
<keyword evidence="9" id="KW-0446">Lipid-binding</keyword>
<evidence type="ECO:0000256" key="1">
    <source>
        <dbReference type="ARBA" id="ARBA00004370"/>
    </source>
</evidence>
<evidence type="ECO:0000259" key="12">
    <source>
        <dbReference type="PROSITE" id="PS51847"/>
    </source>
</evidence>
<evidence type="ECO:0000256" key="4">
    <source>
        <dbReference type="ARBA" id="ARBA00022723"/>
    </source>
</evidence>
<comment type="caution">
    <text evidence="13">The sequence shown here is derived from an EMBL/GenBank/DDBJ whole genome shotgun (WGS) entry which is preliminary data.</text>
</comment>
<keyword evidence="4" id="KW-0479">Metal-binding</keyword>
<evidence type="ECO:0000256" key="7">
    <source>
        <dbReference type="ARBA" id="ARBA00022989"/>
    </source>
</evidence>
<dbReference type="PROSITE" id="PS50004">
    <property type="entry name" value="C2"/>
    <property type="match status" value="1"/>
</dbReference>
<evidence type="ECO:0000313" key="13">
    <source>
        <dbReference type="EMBL" id="CAE7203630.1"/>
    </source>
</evidence>
<dbReference type="Proteomes" id="UP000604046">
    <property type="component" value="Unassembled WGS sequence"/>
</dbReference>
<protein>
    <submittedName>
        <fullName evidence="13">Esyt3 protein</fullName>
    </submittedName>
</protein>
<dbReference type="GO" id="GO:0012505">
    <property type="term" value="C:endomembrane system"/>
    <property type="evidence" value="ECO:0007669"/>
    <property type="project" value="UniProtKB-ARBA"/>
</dbReference>
<keyword evidence="6" id="KW-0106">Calcium</keyword>
<dbReference type="InterPro" id="IPR039010">
    <property type="entry name" value="Synaptotagmin_SMP"/>
</dbReference>
<keyword evidence="7" id="KW-1133">Transmembrane helix</keyword>
<dbReference type="PANTHER" id="PTHR45761">
    <property type="entry name" value="EXTENDED SYNAPTOTAGMIN-LIKE PROTEIN 2, ISOFORM C"/>
    <property type="match status" value="1"/>
</dbReference>
<dbReference type="PROSITE" id="PS51847">
    <property type="entry name" value="SMP"/>
    <property type="match status" value="1"/>
</dbReference>
<keyword evidence="5" id="KW-0677">Repeat</keyword>
<keyword evidence="14" id="KW-1185">Reference proteome</keyword>
<dbReference type="SMART" id="SM00239">
    <property type="entry name" value="C2"/>
    <property type="match status" value="1"/>
</dbReference>
<dbReference type="InterPro" id="IPR031468">
    <property type="entry name" value="SMP_LBD"/>
</dbReference>
<evidence type="ECO:0000256" key="3">
    <source>
        <dbReference type="ARBA" id="ARBA00022692"/>
    </source>
</evidence>
<dbReference type="GO" id="GO:0005737">
    <property type="term" value="C:cytoplasm"/>
    <property type="evidence" value="ECO:0007669"/>
    <property type="project" value="UniProtKB-ARBA"/>
</dbReference>
<dbReference type="GO" id="GO:0046872">
    <property type="term" value="F:metal ion binding"/>
    <property type="evidence" value="ECO:0007669"/>
    <property type="project" value="UniProtKB-KW"/>
</dbReference>
<dbReference type="Gene3D" id="2.60.40.150">
    <property type="entry name" value="C2 domain"/>
    <property type="match status" value="1"/>
</dbReference>
<feature type="domain" description="SMP-LTD" evidence="12">
    <location>
        <begin position="501"/>
        <end position="684"/>
    </location>
</feature>
<dbReference type="GO" id="GO:0006869">
    <property type="term" value="P:lipid transport"/>
    <property type="evidence" value="ECO:0007669"/>
    <property type="project" value="UniProtKB-KW"/>
</dbReference>
<keyword evidence="2" id="KW-0813">Transport</keyword>
<evidence type="ECO:0000256" key="9">
    <source>
        <dbReference type="ARBA" id="ARBA00023121"/>
    </source>
</evidence>
<keyword evidence="3" id="KW-0812">Transmembrane</keyword>
<dbReference type="EMBL" id="CAJNDS010000413">
    <property type="protein sequence ID" value="CAE7203630.1"/>
    <property type="molecule type" value="Genomic_DNA"/>
</dbReference>
<evidence type="ECO:0000256" key="10">
    <source>
        <dbReference type="ARBA" id="ARBA00023136"/>
    </source>
</evidence>
<dbReference type="AlphaFoldDB" id="A0A812JKF2"/>
<dbReference type="GO" id="GO:0008289">
    <property type="term" value="F:lipid binding"/>
    <property type="evidence" value="ECO:0007669"/>
    <property type="project" value="UniProtKB-KW"/>
</dbReference>
<evidence type="ECO:0000256" key="5">
    <source>
        <dbReference type="ARBA" id="ARBA00022737"/>
    </source>
</evidence>
<feature type="domain" description="C2" evidence="11">
    <location>
        <begin position="682"/>
        <end position="804"/>
    </location>
</feature>
<sequence length="934" mass="104554">MLTGLLRNAATLRKTKMTSAELRMSARMKSMAPEKATLSNMEKSVLNVARLQSQGTSASTNLTAFLKEIQRLIDSSMKQNILQRMNQTQMDLDEAWQNLSTCIQPNDTHYVEELADLDAQHIQCRQSEADLYADFQTTCVVGWKIYAERIQAICNNYVQAQTLPDPTSTCVMQLGTPVPTIGNYLKGMAAHFKGEYQAVVEKRLKCQNASTTPFKNMELCKQLMCHYWDRRLECSTQQAAFEQRSCEVHKTFTCSKFSKCYAEKADIYQDIQSMGKQTEVAAKAEWRIVKRIECYIAALGKPKDELSASIDACKGTIFSTDPVELVYKGPAPAARPCTDVFLQPGSPIFSTSWHKGSATFVWSTRLSEAPRRTPGMLWVQEAEGKIEAILRLPISRLAMDTQSLEIAALNEGGKVIARHAFQLHHLIKAPMHTIAFEPCNLRLEDQSDQSISAEVQVRLMGLHKIKHQDAVKRLAIESTEEEESAESADEEGEASISLVARSFTLHWVNSIYGKLHPKISIIIARMMEDRFGLITQMLQAKMPGPLKDIHFKYFRLGDTPPSLGPITVAETLRGHRSAGIEMQVGFHLDTNAHMELNVHGANLGIDRIRVQGELLVRLGPLLEEVPVLGGMVACFLNPPDLQLQYCGVAHCVESTLLANRFQKMIDTALASALVLPHVFSLPIGTESQNVDRALLAHPKPIGVLRVTAVRAWNLLEGWPLKRSRSPYLSLALAGAEWQTSAVFSSVNPEWDETHDFLVYDKRQTLAIEVVDTNSLFLRTVIGYADPIMVTETEAHSDRPIALFDCLENPNTPKAASHRHAAGNVELRLEWLNFVRHGRKGPDGCCVLRVKFDEVEVPTQLLNLRSTSELDPLRVRMRATVGKVKDSTPEVAWFWKPDHPGQQEPKTIELDIENVLYMLIHKTDLEQSSQASVIP</sequence>
<keyword evidence="8" id="KW-0445">Lipid transport</keyword>
<dbReference type="GO" id="GO:0016020">
    <property type="term" value="C:membrane"/>
    <property type="evidence" value="ECO:0007669"/>
    <property type="project" value="UniProtKB-SubCell"/>
</dbReference>
<evidence type="ECO:0000313" key="14">
    <source>
        <dbReference type="Proteomes" id="UP000604046"/>
    </source>
</evidence>
<proteinExistence type="predicted"/>
<name>A0A812JKF2_9DINO</name>
<dbReference type="InterPro" id="IPR051634">
    <property type="entry name" value="Extended_Synaptotagmin"/>
</dbReference>